<comment type="similarity">
    <text evidence="2">Belongs to the YjiK family.</text>
</comment>
<keyword evidence="3" id="KW-1003">Cell membrane</keyword>
<evidence type="ECO:0000313" key="6">
    <source>
        <dbReference type="Proteomes" id="UP001597241"/>
    </source>
</evidence>
<dbReference type="Pfam" id="PF06977">
    <property type="entry name" value="SdiA-regulated"/>
    <property type="match status" value="1"/>
</dbReference>
<reference evidence="6" key="1">
    <citation type="journal article" date="2019" name="Int. J. Syst. Evol. Microbiol.">
        <title>The Global Catalogue of Microorganisms (GCM) 10K type strain sequencing project: providing services to taxonomists for standard genome sequencing and annotation.</title>
        <authorList>
            <consortium name="The Broad Institute Genomics Platform"/>
            <consortium name="The Broad Institute Genome Sequencing Center for Infectious Disease"/>
            <person name="Wu L."/>
            <person name="Ma J."/>
        </authorList>
    </citation>
    <scope>NUCLEOTIDE SEQUENCE [LARGE SCALE GENOMIC DNA]</scope>
    <source>
        <strain evidence="6">CCUG 62221</strain>
    </source>
</reference>
<name>A0ABW3WUC9_9FLAO</name>
<dbReference type="InterPro" id="IPR011042">
    <property type="entry name" value="6-blade_b-propeller_TolB-like"/>
</dbReference>
<dbReference type="EMBL" id="JBHTMV010000009">
    <property type="protein sequence ID" value="MFD1294891.1"/>
    <property type="molecule type" value="Genomic_DNA"/>
</dbReference>
<evidence type="ECO:0000256" key="1">
    <source>
        <dbReference type="ARBA" id="ARBA00004236"/>
    </source>
</evidence>
<keyword evidence="6" id="KW-1185">Reference proteome</keyword>
<sequence length="234" mass="26453">MLIATLFFGCSPKATSQAELNLVDTIKLNIDEPSGITAYKKHLYIVSDQNGNIYKTTLSGEVVEKIKTNYKDLEGITTLPSLKKIAIVNEAKRSLIYLNFKGKFLNKHKIKGKQEESNSGLEGICFDSSKKRLFAINEKEPKQLLELSLKGNIKNKYPLSFANDVSGICYDKNNDCLWIISDESKAIYRISKEGKLLKKYKTGVLKGEGIAIYKNHVYVVSDYLNTLYVFKMEN</sequence>
<comment type="subcellular location">
    <subcellularLocation>
        <location evidence="1">Cell membrane</location>
    </subcellularLocation>
</comment>
<dbReference type="SUPFAM" id="SSF50956">
    <property type="entry name" value="Thermostable phytase (3-phytase)"/>
    <property type="match status" value="1"/>
</dbReference>
<keyword evidence="4" id="KW-0472">Membrane</keyword>
<organism evidence="5 6">
    <name type="scientific">Lutibacter holmesii</name>
    <dbReference type="NCBI Taxonomy" id="1137985"/>
    <lineage>
        <taxon>Bacteria</taxon>
        <taxon>Pseudomonadati</taxon>
        <taxon>Bacteroidota</taxon>
        <taxon>Flavobacteriia</taxon>
        <taxon>Flavobacteriales</taxon>
        <taxon>Flavobacteriaceae</taxon>
        <taxon>Lutibacter</taxon>
    </lineage>
</organism>
<dbReference type="RefSeq" id="WP_386810289.1">
    <property type="nucleotide sequence ID" value="NZ_JBHTMV010000009.1"/>
</dbReference>
<evidence type="ECO:0000256" key="2">
    <source>
        <dbReference type="ARBA" id="ARBA00009852"/>
    </source>
</evidence>
<dbReference type="Gene3D" id="2.120.10.30">
    <property type="entry name" value="TolB, C-terminal domain"/>
    <property type="match status" value="1"/>
</dbReference>
<comment type="caution">
    <text evidence="5">The sequence shown here is derived from an EMBL/GenBank/DDBJ whole genome shotgun (WGS) entry which is preliminary data.</text>
</comment>
<evidence type="ECO:0000313" key="5">
    <source>
        <dbReference type="EMBL" id="MFD1294891.1"/>
    </source>
</evidence>
<protein>
    <submittedName>
        <fullName evidence="5">SdiA-regulated domain-containing protein</fullName>
    </submittedName>
</protein>
<dbReference type="Proteomes" id="UP001597241">
    <property type="component" value="Unassembled WGS sequence"/>
</dbReference>
<proteinExistence type="inferred from homology"/>
<gene>
    <name evidence="5" type="ORF">ACFQ5N_13695</name>
</gene>
<accession>A0ABW3WUC9</accession>
<evidence type="ECO:0000256" key="4">
    <source>
        <dbReference type="ARBA" id="ARBA00023136"/>
    </source>
</evidence>
<evidence type="ECO:0000256" key="3">
    <source>
        <dbReference type="ARBA" id="ARBA00022475"/>
    </source>
</evidence>
<dbReference type="InterPro" id="IPR009722">
    <property type="entry name" value="YjiK/CarP"/>
</dbReference>